<dbReference type="EMBL" id="VJXX01000001">
    <property type="protein sequence ID" value="MPY09166.1"/>
    <property type="molecule type" value="Genomic_DNA"/>
</dbReference>
<reference evidence="3" key="1">
    <citation type="submission" date="2019-07" db="EMBL/GenBank/DDBJ databases">
        <title>Arthrobacter KR32 sp. nov., isolated from mountain cheese made of cows milk.</title>
        <authorList>
            <person name="Flegler A."/>
        </authorList>
    </citation>
    <scope>NUCLEOTIDE SEQUENCE [LARGE SCALE GENOMIC DNA]</scope>
    <source>
        <strain evidence="3">KR32</strain>
    </source>
</reference>
<name>A0A7X1NLM7_9MICC</name>
<evidence type="ECO:0000256" key="1">
    <source>
        <dbReference type="SAM" id="Phobius"/>
    </source>
</evidence>
<sequence>MAAMMLVVLGWCGLILVFGPSVLPPWIPGTALLIAAIILNHTARRVRTGEKDRIMPVLWRVVSTMAAVGCVVAFIGDAFFSANYTVLKPSAPGGCRAVVRESSFLMSGAGQVYSIHPIGVGWRTGTWTADDGIRPIGDKQYELSWGVAGGLLTLRGDGRNPVYPSLHEPICHST</sequence>
<accession>A0A7X1NLM7</accession>
<dbReference type="Proteomes" id="UP000326464">
    <property type="component" value="Unassembled WGS sequence"/>
</dbReference>
<dbReference type="AlphaFoldDB" id="A0A7X1NLM7"/>
<comment type="caution">
    <text evidence="2">The sequence shown here is derived from an EMBL/GenBank/DDBJ whole genome shotgun (WGS) entry which is preliminary data.</text>
</comment>
<keyword evidence="1" id="KW-1133">Transmembrane helix</keyword>
<keyword evidence="1" id="KW-0812">Transmembrane</keyword>
<evidence type="ECO:0000313" key="2">
    <source>
        <dbReference type="EMBL" id="MPY09166.1"/>
    </source>
</evidence>
<protein>
    <submittedName>
        <fullName evidence="2">Uncharacterized protein</fullName>
    </submittedName>
</protein>
<dbReference type="OrthoDB" id="4948259at2"/>
<proteinExistence type="predicted"/>
<keyword evidence="3" id="KW-1185">Reference proteome</keyword>
<organism evidence="2 3">
    <name type="scientific">Arthrobacter bussei</name>
    <dbReference type="NCBI Taxonomy" id="2594179"/>
    <lineage>
        <taxon>Bacteria</taxon>
        <taxon>Bacillati</taxon>
        <taxon>Actinomycetota</taxon>
        <taxon>Actinomycetes</taxon>
        <taxon>Micrococcales</taxon>
        <taxon>Micrococcaceae</taxon>
        <taxon>Arthrobacter</taxon>
    </lineage>
</organism>
<keyword evidence="1" id="KW-0472">Membrane</keyword>
<feature type="transmembrane region" description="Helical" evidence="1">
    <location>
        <begin position="59"/>
        <end position="80"/>
    </location>
</feature>
<evidence type="ECO:0000313" key="3">
    <source>
        <dbReference type="Proteomes" id="UP000326464"/>
    </source>
</evidence>
<gene>
    <name evidence="2" type="ORF">FNH21_00170</name>
</gene>